<evidence type="ECO:0000313" key="3">
    <source>
        <dbReference type="Proteomes" id="UP000035065"/>
    </source>
</evidence>
<evidence type="ECO:0000256" key="1">
    <source>
        <dbReference type="SAM" id="MobiDB-lite"/>
    </source>
</evidence>
<gene>
    <name evidence="2" type="ORF">SCNU_15479</name>
</gene>
<comment type="caution">
    <text evidence="2">The sequence shown here is derived from an EMBL/GenBank/DDBJ whole genome shotgun (WGS) entry which is preliminary data.</text>
</comment>
<reference evidence="2 3" key="1">
    <citation type="journal article" date="2011" name="J. Bacteriol.">
        <title>Draft Genome Sequence of Gordonia neofelifaecis NRRL B-59395, a Cholesterol-Degrading Actinomycete.</title>
        <authorList>
            <person name="Ge F."/>
            <person name="Li W."/>
            <person name="Chen G."/>
            <person name="Liu Y."/>
            <person name="Zhang G."/>
            <person name="Yong B."/>
            <person name="Wang Q."/>
            <person name="Wang N."/>
            <person name="Huang Z."/>
            <person name="Li W."/>
            <person name="Wang J."/>
            <person name="Wu C."/>
            <person name="Xie Q."/>
            <person name="Liu G."/>
        </authorList>
    </citation>
    <scope>NUCLEOTIDE SEQUENCE [LARGE SCALE GENOMIC DNA]</scope>
    <source>
        <strain evidence="2 3">NRRL B-59395</strain>
    </source>
</reference>
<evidence type="ECO:0000313" key="2">
    <source>
        <dbReference type="EMBL" id="EGD54136.1"/>
    </source>
</evidence>
<dbReference type="EMBL" id="AEUD01000014">
    <property type="protein sequence ID" value="EGD54136.1"/>
    <property type="molecule type" value="Genomic_DNA"/>
</dbReference>
<name>F1YM87_9ACTN</name>
<protein>
    <submittedName>
        <fullName evidence="2">Uncharacterized protein</fullName>
    </submittedName>
</protein>
<keyword evidence="3" id="KW-1185">Reference proteome</keyword>
<sequence>MAYIDSSEITIAQSRMTVLLAGGEILSAPLTARVDTDTGEVTFHTDPDGLAAAVRTDQTRREPKDSSTADGPSHGVVVAPSPSSLPHRDL</sequence>
<accession>F1YM87</accession>
<organism evidence="2 3">
    <name type="scientific">Gordonia neofelifaecis NRRL B-59395</name>
    <dbReference type="NCBI Taxonomy" id="644548"/>
    <lineage>
        <taxon>Bacteria</taxon>
        <taxon>Bacillati</taxon>
        <taxon>Actinomycetota</taxon>
        <taxon>Actinomycetes</taxon>
        <taxon>Mycobacteriales</taxon>
        <taxon>Gordoniaceae</taxon>
        <taxon>Gordonia</taxon>
    </lineage>
</organism>
<feature type="region of interest" description="Disordered" evidence="1">
    <location>
        <begin position="39"/>
        <end position="90"/>
    </location>
</feature>
<proteinExistence type="predicted"/>
<feature type="compositionally biased region" description="Basic and acidic residues" evidence="1">
    <location>
        <begin position="57"/>
        <end position="67"/>
    </location>
</feature>
<dbReference type="Proteomes" id="UP000035065">
    <property type="component" value="Unassembled WGS sequence"/>
</dbReference>
<dbReference type="AlphaFoldDB" id="F1YM87"/>